<feature type="compositionally biased region" description="Low complexity" evidence="1">
    <location>
        <begin position="14"/>
        <end position="27"/>
    </location>
</feature>
<dbReference type="Proteomes" id="UP000694866">
    <property type="component" value="Unplaced"/>
</dbReference>
<sequence length="297" mass="33097">MPNRYTPTCGCSVSLKSSNSRNDLSSSAVDKSKSLNGNEVDVRSRKNDKSKGRYQISRARTADSGSSTLIPQQPRLPKNNTEHKKRSNFSRRSRSAERSESHYVYIDSDDYSSRDEVQVVAYATSPMIQESSANITRNYSALPEVPSRNCQQMYAIPSMTSPPPTYDVAVAKSCQAGLPPSYEDYLCHKYATLSRSHTPPPPWSISSCDPTANSNGHHIYQSQTEIVRDTGNGSNPNMIFKKHVRQQRLRAISRRSSSESRAHQQRLATMCEDGAFCMETTVIQSAFEDGVAFCSLM</sequence>
<dbReference type="GeneID" id="105266375"/>
<dbReference type="KEGG" id="fas:105266375"/>
<feature type="compositionally biased region" description="Basic residues" evidence="1">
    <location>
        <begin position="83"/>
        <end position="93"/>
    </location>
</feature>
<accession>A0A0C9RPC5</accession>
<evidence type="ECO:0000313" key="4">
    <source>
        <dbReference type="RefSeq" id="XP_011302794.1"/>
    </source>
</evidence>
<feature type="compositionally biased region" description="Polar residues" evidence="1">
    <location>
        <begin position="1"/>
        <end position="11"/>
    </location>
</feature>
<accession>A0A9R1T426</accession>
<reference evidence="2" key="1">
    <citation type="submission" date="2015-01" db="EMBL/GenBank/DDBJ databases">
        <title>Transcriptome Assembly of Fopius arisanus.</title>
        <authorList>
            <person name="Geib S."/>
        </authorList>
    </citation>
    <scope>NUCLEOTIDE SEQUENCE</scope>
</reference>
<evidence type="ECO:0000313" key="2">
    <source>
        <dbReference type="EMBL" id="JAG80032.1"/>
    </source>
</evidence>
<organism evidence="2">
    <name type="scientific">Fopius arisanus</name>
    <dbReference type="NCBI Taxonomy" id="64838"/>
    <lineage>
        <taxon>Eukaryota</taxon>
        <taxon>Metazoa</taxon>
        <taxon>Ecdysozoa</taxon>
        <taxon>Arthropoda</taxon>
        <taxon>Hexapoda</taxon>
        <taxon>Insecta</taxon>
        <taxon>Pterygota</taxon>
        <taxon>Neoptera</taxon>
        <taxon>Endopterygota</taxon>
        <taxon>Hymenoptera</taxon>
        <taxon>Apocrita</taxon>
        <taxon>Ichneumonoidea</taxon>
        <taxon>Braconidae</taxon>
        <taxon>Opiinae</taxon>
        <taxon>Fopius</taxon>
    </lineage>
</organism>
<proteinExistence type="predicted"/>
<dbReference type="RefSeq" id="XP_011302794.1">
    <property type="nucleotide sequence ID" value="XM_011304492.1"/>
</dbReference>
<evidence type="ECO:0000256" key="1">
    <source>
        <dbReference type="SAM" id="MobiDB-lite"/>
    </source>
</evidence>
<reference evidence="4" key="2">
    <citation type="submission" date="2025-04" db="UniProtKB">
        <authorList>
            <consortium name="RefSeq"/>
        </authorList>
    </citation>
    <scope>IDENTIFICATION</scope>
    <source>
        <strain evidence="4">USDA-PBARC FA_bdor</strain>
        <tissue evidence="4">Whole organism</tissue>
    </source>
</reference>
<gene>
    <name evidence="4" type="primary">LOC105266375</name>
    <name evidence="2" type="ORF">g.4957</name>
</gene>
<protein>
    <submittedName>
        <fullName evidence="2 4">Uncharacterized protein</fullName>
    </submittedName>
</protein>
<dbReference type="EMBL" id="GBYB01010265">
    <property type="protein sequence ID" value="JAG80032.1"/>
    <property type="molecule type" value="Transcribed_RNA"/>
</dbReference>
<evidence type="ECO:0000313" key="3">
    <source>
        <dbReference type="Proteomes" id="UP000694866"/>
    </source>
</evidence>
<feature type="compositionally biased region" description="Basic and acidic residues" evidence="1">
    <location>
        <begin position="40"/>
        <end position="51"/>
    </location>
</feature>
<dbReference type="AlphaFoldDB" id="A0A0C9RPC5"/>
<feature type="region of interest" description="Disordered" evidence="1">
    <location>
        <begin position="1"/>
        <end position="101"/>
    </location>
</feature>
<dbReference type="OrthoDB" id="7653387at2759"/>
<keyword evidence="3" id="KW-1185">Reference proteome</keyword>
<name>A0A0C9RPC5_9HYME</name>